<evidence type="ECO:0000256" key="1">
    <source>
        <dbReference type="SAM" id="Phobius"/>
    </source>
</evidence>
<dbReference type="InterPro" id="IPR012464">
    <property type="entry name" value="DUF1676"/>
</dbReference>
<evidence type="ECO:0000256" key="2">
    <source>
        <dbReference type="SAM" id="SignalP"/>
    </source>
</evidence>
<keyword evidence="1" id="KW-0812">Transmembrane</keyword>
<evidence type="ECO:0000313" key="3">
    <source>
        <dbReference type="EMBL" id="KAL0277518.1"/>
    </source>
</evidence>
<feature type="transmembrane region" description="Helical" evidence="1">
    <location>
        <begin position="152"/>
        <end position="175"/>
    </location>
</feature>
<dbReference type="PANTHER" id="PTHR21879:SF18">
    <property type="entry name" value="LD17368P"/>
    <property type="match status" value="1"/>
</dbReference>
<feature type="transmembrane region" description="Helical" evidence="1">
    <location>
        <begin position="182"/>
        <end position="198"/>
    </location>
</feature>
<comment type="caution">
    <text evidence="3">The sequence shown here is derived from an EMBL/GenBank/DDBJ whole genome shotgun (WGS) entry which is preliminary data.</text>
</comment>
<feature type="signal peptide" evidence="2">
    <location>
        <begin position="1"/>
        <end position="18"/>
    </location>
</feature>
<name>A0AAW2I795_9NEOP</name>
<keyword evidence="2" id="KW-0732">Signal</keyword>
<feature type="chain" id="PRO_5043632330" evidence="2">
    <location>
        <begin position="19"/>
        <end position="217"/>
    </location>
</feature>
<dbReference type="AlphaFoldDB" id="A0AAW2I795"/>
<accession>A0AAW2I795</accession>
<gene>
    <name evidence="3" type="ORF">PYX00_004769</name>
</gene>
<protein>
    <submittedName>
        <fullName evidence="3">Uncharacterized protein</fullName>
    </submittedName>
</protein>
<dbReference type="Pfam" id="PF07898">
    <property type="entry name" value="DUF1676"/>
    <property type="match status" value="1"/>
</dbReference>
<sequence>MNGRTLVILASLACFGSAEDHSFETCLKKDSISCLQIHVYKKLRAILSQDRIDLLGGFRIVRENGTEEETAVAGDVLESREVAERQALLEDFIYRKVVHFFKHRSLQWNAVAAFEQIAPTARQLINNIPKNVKEKMAASFFSEGRGKKKFKWFFPVIIAVKTTFFTWVKVVFVGVAFLAKKALVMSIIALTIAIFLAFKKHGMKEYVHPHYEIHGEA</sequence>
<dbReference type="GO" id="GO:0016020">
    <property type="term" value="C:membrane"/>
    <property type="evidence" value="ECO:0007669"/>
    <property type="project" value="TreeGrafter"/>
</dbReference>
<keyword evidence="1" id="KW-0472">Membrane</keyword>
<reference evidence="3" key="1">
    <citation type="journal article" date="2024" name="Gigascience">
        <title>Chromosome-level genome of the poultry shaft louse Menopon gallinae provides insight into the host-switching and adaptive evolution of parasitic lice.</title>
        <authorList>
            <person name="Xu Y."/>
            <person name="Ma L."/>
            <person name="Liu S."/>
            <person name="Liang Y."/>
            <person name="Liu Q."/>
            <person name="He Z."/>
            <person name="Tian L."/>
            <person name="Duan Y."/>
            <person name="Cai W."/>
            <person name="Li H."/>
            <person name="Song F."/>
        </authorList>
    </citation>
    <scope>NUCLEOTIDE SEQUENCE</scope>
    <source>
        <strain evidence="3">Cailab_2023a</strain>
    </source>
</reference>
<dbReference type="EMBL" id="JARGDH010000002">
    <property type="protein sequence ID" value="KAL0277518.1"/>
    <property type="molecule type" value="Genomic_DNA"/>
</dbReference>
<dbReference type="PANTHER" id="PTHR21879">
    <property type="entry name" value="FI03362P-RELATED-RELATED"/>
    <property type="match status" value="1"/>
</dbReference>
<proteinExistence type="predicted"/>
<organism evidence="3">
    <name type="scientific">Menopon gallinae</name>
    <name type="common">poultry shaft louse</name>
    <dbReference type="NCBI Taxonomy" id="328185"/>
    <lineage>
        <taxon>Eukaryota</taxon>
        <taxon>Metazoa</taxon>
        <taxon>Ecdysozoa</taxon>
        <taxon>Arthropoda</taxon>
        <taxon>Hexapoda</taxon>
        <taxon>Insecta</taxon>
        <taxon>Pterygota</taxon>
        <taxon>Neoptera</taxon>
        <taxon>Paraneoptera</taxon>
        <taxon>Psocodea</taxon>
        <taxon>Troctomorpha</taxon>
        <taxon>Phthiraptera</taxon>
        <taxon>Amblycera</taxon>
        <taxon>Menoponidae</taxon>
        <taxon>Menopon</taxon>
    </lineage>
</organism>
<keyword evidence="1" id="KW-1133">Transmembrane helix</keyword>